<protein>
    <recommendedName>
        <fullName evidence="6">Ribosomal protein s21</fullName>
    </recommendedName>
</protein>
<dbReference type="GO" id="GO:0003735">
    <property type="term" value="F:structural constituent of ribosome"/>
    <property type="evidence" value="ECO:0007669"/>
    <property type="project" value="InterPro"/>
</dbReference>
<comment type="similarity">
    <text evidence="1">Belongs to the bacterial ribosomal protein bS21 family.</text>
</comment>
<evidence type="ECO:0008006" key="6">
    <source>
        <dbReference type="Google" id="ProtNLM"/>
    </source>
</evidence>
<name>A0A0P1AQI5_PLAHL</name>
<evidence type="ECO:0000256" key="1">
    <source>
        <dbReference type="ARBA" id="ARBA00006640"/>
    </source>
</evidence>
<keyword evidence="5" id="KW-1185">Reference proteome</keyword>
<dbReference type="OrthoDB" id="75360at2759"/>
<dbReference type="RefSeq" id="XP_024580199.1">
    <property type="nucleotide sequence ID" value="XM_024729864.1"/>
</dbReference>
<dbReference type="GO" id="GO:0005840">
    <property type="term" value="C:ribosome"/>
    <property type="evidence" value="ECO:0007669"/>
    <property type="project" value="UniProtKB-KW"/>
</dbReference>
<accession>A0A0P1AQI5</accession>
<dbReference type="EMBL" id="CCYD01000810">
    <property type="protein sequence ID" value="CEG43830.1"/>
    <property type="molecule type" value="Genomic_DNA"/>
</dbReference>
<keyword evidence="2" id="KW-0689">Ribosomal protein</keyword>
<reference evidence="5" key="1">
    <citation type="submission" date="2014-09" db="EMBL/GenBank/DDBJ databases">
        <authorList>
            <person name="Sharma Rahul"/>
            <person name="Thines Marco"/>
        </authorList>
    </citation>
    <scope>NUCLEOTIDE SEQUENCE [LARGE SCALE GENOMIC DNA]</scope>
</reference>
<evidence type="ECO:0000313" key="5">
    <source>
        <dbReference type="Proteomes" id="UP000054928"/>
    </source>
</evidence>
<evidence type="ECO:0000256" key="2">
    <source>
        <dbReference type="ARBA" id="ARBA00022980"/>
    </source>
</evidence>
<dbReference type="InterPro" id="IPR001911">
    <property type="entry name" value="Ribosomal_bS21"/>
</dbReference>
<organism evidence="4 5">
    <name type="scientific">Plasmopara halstedii</name>
    <name type="common">Downy mildew of sunflower</name>
    <dbReference type="NCBI Taxonomy" id="4781"/>
    <lineage>
        <taxon>Eukaryota</taxon>
        <taxon>Sar</taxon>
        <taxon>Stramenopiles</taxon>
        <taxon>Oomycota</taxon>
        <taxon>Peronosporomycetes</taxon>
        <taxon>Peronosporales</taxon>
        <taxon>Peronosporaceae</taxon>
        <taxon>Plasmopara</taxon>
    </lineage>
</organism>
<dbReference type="Proteomes" id="UP000054928">
    <property type="component" value="Unassembled WGS sequence"/>
</dbReference>
<dbReference type="GeneID" id="36409174"/>
<evidence type="ECO:0000313" key="4">
    <source>
        <dbReference type="EMBL" id="CEG43830.1"/>
    </source>
</evidence>
<dbReference type="Pfam" id="PF01165">
    <property type="entry name" value="Ribosomal_S21"/>
    <property type="match status" value="1"/>
</dbReference>
<dbReference type="AlphaFoldDB" id="A0A0P1AQI5"/>
<proteinExistence type="inferred from homology"/>
<keyword evidence="3" id="KW-0687">Ribonucleoprotein</keyword>
<dbReference type="GO" id="GO:1990904">
    <property type="term" value="C:ribonucleoprotein complex"/>
    <property type="evidence" value="ECO:0007669"/>
    <property type="project" value="UniProtKB-KW"/>
</dbReference>
<dbReference type="GO" id="GO:0006412">
    <property type="term" value="P:translation"/>
    <property type="evidence" value="ECO:0007669"/>
    <property type="project" value="InterPro"/>
</dbReference>
<evidence type="ECO:0000256" key="3">
    <source>
        <dbReference type="ARBA" id="ARBA00023274"/>
    </source>
</evidence>
<sequence length="101" mass="11834">MSILLRSVACQRATLRFSIGTQQQRSLWVAVPEGQDVSRVASRMQTILAEDGTLKSLGLKRFHEKKWQKRKRKVEEQEIRRANRRVGSMIDFILRRKNMGH</sequence>
<dbReference type="OMA" id="QFHEKKW"/>